<dbReference type="GO" id="GO:1905786">
    <property type="term" value="P:positive regulation of anaphase-promoting complex-dependent catabolic process"/>
    <property type="evidence" value="ECO:0007669"/>
    <property type="project" value="TreeGrafter"/>
</dbReference>
<evidence type="ECO:0000256" key="3">
    <source>
        <dbReference type="PROSITE-ProRule" id="PRU00221"/>
    </source>
</evidence>
<keyword evidence="1 3" id="KW-0853">WD repeat</keyword>
<sequence length="1218" mass="130446">MTSAATTPQPAEASSTSRLYRRASCFSSRASRSFSPSLLCESRAEDRFIAPPSLSLLHRLRSAVKQPSLSTSLISPSASRNRLGRHSSSPGNASALPVSPSSPSSPSSSSSSSSSFQGERGVKSEAKREGRARRGAGRQLELQELQAHEAYRRLLCASLLPTLSAEVKSRRSGEEDLLDSSSQGVSDREAPRETAERRHTPRRAAPSSPASTPRRRVKHLLSPTCSLPSKVRKRFHLLDLAGEATPESLSPSSFFADENARPASEVSSRLSHSPGDPRGRPSRRRSLQEEQERQEGEHERERERDCGEEGDSFFASPLGMATVWDECGDDRVEEPFLGSDEDSCEEEEDQSNQSAAVPQRPYRTLPAPDLLDDFYLNLVDWSRANLLAVALKSKLFLWSPQPRHFADGRQARLLFSASGTSIPLADGGEGREDGVVCVKFSPQFSSLLLVGFRSGLAEIWDVHAEKKLRSLRGHASRCTVAAWTPSQLTVATGARDQRILIRDLRLASPYVSCLTGHGSELCGLQVSPSETLLASGGNDNLLCVWDFRSLPFSSPVSASPVSASSVSAPATARWGTVSSLFASSVSALYGAGGRLGSRDVFSERLRKPLSPLAVPASQSAGFPLSSAASLASWAAVRERQNSFLDRSYAFQASGATVPTVGSGGVSFVDSERGSLGLQARPSRSQRFGLPTFSSSSTPSFPAPLPVVPRVSAWQEDPGAPEETEEREAPDAREFRIGSSSSGSAVLFSSPTAAPSGWRGSSLLRAPDSLPDTSLRLSPFQVWTSSLSLFGAEERCPFEREANDAGTRGRGLFSLPETHAGFETTLSSHMSSPFVSTVPAASALLSDRTRQLFSPSLGTGAVASPYGSPFTAGGGSSSSRQLFAAPGRSRSTERDRTLSAFSSLPAPVPPVAPAFGDTLFSGRERRETLRPAGTLGLATSARSFPGAQLAPAPGAPRRGAPRDARPGAGALARDKRDRSRSTPLFAYEEHSAAVKAVAWSPHASGLLASGGGTADRHVRFWNTNVATTSSVHRFDVGCQVCNLCFSPHSEELLSTHGFSLNQVFVWSYSPRLLSSSAASYARPSFLASSPSSLPDASLISAFSSPCLSTAAVERPMGKTATLSGHTARVLFVAVSPCGRRAVTGAGKGDETLKFWKVFQGNAGAKHRTQGEPFDDFFSRGLRASGRRSRARWAGNRETDENEDTEYTREQEEEDIDAWR</sequence>
<dbReference type="GO" id="GO:0005680">
    <property type="term" value="C:anaphase-promoting complex"/>
    <property type="evidence" value="ECO:0007669"/>
    <property type="project" value="TreeGrafter"/>
</dbReference>
<dbReference type="GO" id="GO:0010997">
    <property type="term" value="F:anaphase-promoting complex binding"/>
    <property type="evidence" value="ECO:0007669"/>
    <property type="project" value="InterPro"/>
</dbReference>
<dbReference type="SMART" id="SM00320">
    <property type="entry name" value="WD40"/>
    <property type="match status" value="7"/>
</dbReference>
<feature type="compositionally biased region" description="Low complexity" evidence="4">
    <location>
        <begin position="944"/>
        <end position="957"/>
    </location>
</feature>
<dbReference type="RefSeq" id="XP_002364826.1">
    <property type="nucleotide sequence ID" value="XM_002364785.1"/>
</dbReference>
<dbReference type="InterPro" id="IPR036322">
    <property type="entry name" value="WD40_repeat_dom_sf"/>
</dbReference>
<dbReference type="Gene3D" id="2.130.10.10">
    <property type="entry name" value="YVTN repeat-like/Quinoprotein amine dehydrogenase"/>
    <property type="match status" value="3"/>
</dbReference>
<dbReference type="AlphaFoldDB" id="A0A125YU43"/>
<feature type="region of interest" description="Disordered" evidence="4">
    <location>
        <begin position="935"/>
        <end position="978"/>
    </location>
</feature>
<feature type="region of interest" description="Disordered" evidence="4">
    <location>
        <begin position="331"/>
        <end position="361"/>
    </location>
</feature>
<feature type="compositionally biased region" description="Low complexity" evidence="4">
    <location>
        <begin position="67"/>
        <end position="79"/>
    </location>
</feature>
<feature type="region of interest" description="Disordered" evidence="4">
    <location>
        <begin position="1183"/>
        <end position="1218"/>
    </location>
</feature>
<feature type="repeat" description="WD" evidence="3">
    <location>
        <begin position="428"/>
        <end position="470"/>
    </location>
</feature>
<dbReference type="SUPFAM" id="SSF50978">
    <property type="entry name" value="WD40 repeat-like"/>
    <property type="match status" value="2"/>
</dbReference>
<dbReference type="OrthoDB" id="10263272at2759"/>
<dbReference type="EMBL" id="KE138837">
    <property type="protein sequence ID" value="EPT25636.1"/>
    <property type="molecule type" value="Genomic_DNA"/>
</dbReference>
<dbReference type="GO" id="GO:0031145">
    <property type="term" value="P:anaphase-promoting complex-dependent catabolic process"/>
    <property type="evidence" value="ECO:0007669"/>
    <property type="project" value="TreeGrafter"/>
</dbReference>
<evidence type="ECO:0000313" key="5">
    <source>
        <dbReference type="EMBL" id="EPT25636.1"/>
    </source>
</evidence>
<feature type="compositionally biased region" description="Acidic residues" evidence="4">
    <location>
        <begin position="1198"/>
        <end position="1218"/>
    </location>
</feature>
<feature type="region of interest" description="Disordered" evidence="4">
    <location>
        <begin position="168"/>
        <end position="223"/>
    </location>
</feature>
<dbReference type="Proteomes" id="UP000001529">
    <property type="component" value="Chromosome XI"/>
</dbReference>
<dbReference type="InterPro" id="IPR033010">
    <property type="entry name" value="Cdc20/Fizzy"/>
</dbReference>
<name>A0A125YU43_TOXGM</name>
<feature type="region of interest" description="Disordered" evidence="4">
    <location>
        <begin position="67"/>
        <end position="136"/>
    </location>
</feature>
<evidence type="ECO:0000256" key="4">
    <source>
        <dbReference type="SAM" id="MobiDB-lite"/>
    </source>
</evidence>
<dbReference type="PROSITE" id="PS50294">
    <property type="entry name" value="WD_REPEATS_REGION"/>
    <property type="match status" value="1"/>
</dbReference>
<reference evidence="5" key="1">
    <citation type="submission" date="2013-04" db="EMBL/GenBank/DDBJ databases">
        <authorList>
            <person name="Sibley D."/>
            <person name="Venepally P."/>
            <person name="Karamycheva S."/>
            <person name="Hadjithomas M."/>
            <person name="Khan A."/>
            <person name="Brunk B."/>
            <person name="Roos D."/>
            <person name="Caler E."/>
            <person name="Lorenzi H."/>
        </authorList>
    </citation>
    <scope>NUCLEOTIDE SEQUENCE [LARGE SCALE GENOMIC DNA]</scope>
    <source>
        <strain evidence="5">ME49</strain>
    </source>
</reference>
<organism evidence="5 6">
    <name type="scientific">Toxoplasma gondii (strain ATCC 50611 / Me49)</name>
    <dbReference type="NCBI Taxonomy" id="508771"/>
    <lineage>
        <taxon>Eukaryota</taxon>
        <taxon>Sar</taxon>
        <taxon>Alveolata</taxon>
        <taxon>Apicomplexa</taxon>
        <taxon>Conoidasida</taxon>
        <taxon>Coccidia</taxon>
        <taxon>Eucoccidiorida</taxon>
        <taxon>Eimeriorina</taxon>
        <taxon>Sarcocystidae</taxon>
        <taxon>Toxoplasma</taxon>
    </lineage>
</organism>
<gene>
    <name evidence="5" type="ORF">TGME49_316620</name>
</gene>
<keyword evidence="6" id="KW-1185">Reference proteome</keyword>
<dbReference type="KEGG" id="tgo:TGME49_316620"/>
<feature type="compositionally biased region" description="Low complexity" evidence="4">
    <location>
        <begin position="99"/>
        <end position="115"/>
    </location>
</feature>
<feature type="compositionally biased region" description="Acidic residues" evidence="4">
    <location>
        <begin position="339"/>
        <end position="350"/>
    </location>
</feature>
<dbReference type="InterPro" id="IPR001680">
    <property type="entry name" value="WD40_rpt"/>
</dbReference>
<dbReference type="PANTHER" id="PTHR19918">
    <property type="entry name" value="CELL DIVISION CYCLE 20 CDC20 FIZZY -RELATED"/>
    <property type="match status" value="1"/>
</dbReference>
<feature type="region of interest" description="Disordered" evidence="4">
    <location>
        <begin position="870"/>
        <end position="895"/>
    </location>
</feature>
<feature type="region of interest" description="Disordered" evidence="4">
    <location>
        <begin position="245"/>
        <end position="315"/>
    </location>
</feature>
<keyword evidence="2" id="KW-0677">Repeat</keyword>
<dbReference type="InterPro" id="IPR015943">
    <property type="entry name" value="WD40/YVTN_repeat-like_dom_sf"/>
</dbReference>
<protein>
    <submittedName>
        <fullName evidence="5">WD domain, G-beta repeat-containing protein</fullName>
    </submittedName>
</protein>
<feature type="compositionally biased region" description="Basic and acidic residues" evidence="4">
    <location>
        <begin position="286"/>
        <end position="307"/>
    </location>
</feature>
<evidence type="ECO:0000256" key="1">
    <source>
        <dbReference type="ARBA" id="ARBA00022574"/>
    </source>
</evidence>
<dbReference type="Pfam" id="PF00400">
    <property type="entry name" value="WD40"/>
    <property type="match status" value="4"/>
</dbReference>
<feature type="compositionally biased region" description="Basic and acidic residues" evidence="4">
    <location>
        <begin position="186"/>
        <end position="198"/>
    </location>
</feature>
<proteinExistence type="predicted"/>
<dbReference type="EMBL" id="CM002046">
    <property type="protein sequence ID" value="EPT25636.1"/>
    <property type="molecule type" value="Genomic_DNA"/>
</dbReference>
<dbReference type="PROSITE" id="PS50082">
    <property type="entry name" value="WD_REPEATS_2"/>
    <property type="match status" value="2"/>
</dbReference>
<feature type="compositionally biased region" description="Basic and acidic residues" evidence="4">
    <location>
        <begin position="120"/>
        <end position="129"/>
    </location>
</feature>
<evidence type="ECO:0000256" key="2">
    <source>
        <dbReference type="ARBA" id="ARBA00022737"/>
    </source>
</evidence>
<dbReference type="VEuPathDB" id="ToxoDB:TGME49_316620"/>
<dbReference type="InterPro" id="IPR019775">
    <property type="entry name" value="WD40_repeat_CS"/>
</dbReference>
<accession>A0A125YU43</accession>
<dbReference type="GO" id="GO:1990757">
    <property type="term" value="F:ubiquitin ligase activator activity"/>
    <property type="evidence" value="ECO:0007669"/>
    <property type="project" value="TreeGrafter"/>
</dbReference>
<dbReference type="GeneID" id="7897329"/>
<dbReference type="PROSITE" id="PS00678">
    <property type="entry name" value="WD_REPEATS_1"/>
    <property type="match status" value="1"/>
</dbReference>
<evidence type="ECO:0000313" key="6">
    <source>
        <dbReference type="Proteomes" id="UP000001529"/>
    </source>
</evidence>
<feature type="repeat" description="WD" evidence="3">
    <location>
        <begin position="514"/>
        <end position="549"/>
    </location>
</feature>